<evidence type="ECO:0000259" key="1">
    <source>
        <dbReference type="PROSITE" id="PS50181"/>
    </source>
</evidence>
<proteinExistence type="predicted"/>
<dbReference type="STRING" id="157652.A0A371I7B6"/>
<dbReference type="Proteomes" id="UP000257109">
    <property type="component" value="Unassembled WGS sequence"/>
</dbReference>
<dbReference type="PROSITE" id="PS50181">
    <property type="entry name" value="FBOX"/>
    <property type="match status" value="1"/>
</dbReference>
<dbReference type="InterPro" id="IPR050796">
    <property type="entry name" value="SCF_F-box_component"/>
</dbReference>
<dbReference type="OrthoDB" id="1435799at2759"/>
<protein>
    <submittedName>
        <fullName evidence="2">F-box/kelch-repeat protein</fullName>
    </submittedName>
</protein>
<feature type="domain" description="F-box" evidence="1">
    <location>
        <begin position="4"/>
        <end position="49"/>
    </location>
</feature>
<evidence type="ECO:0000313" key="3">
    <source>
        <dbReference type="Proteomes" id="UP000257109"/>
    </source>
</evidence>
<dbReference type="InterPro" id="IPR036047">
    <property type="entry name" value="F-box-like_dom_sf"/>
</dbReference>
<dbReference type="Pfam" id="PF00646">
    <property type="entry name" value="F-box"/>
    <property type="match status" value="1"/>
</dbReference>
<dbReference type="Gene3D" id="1.20.1280.50">
    <property type="match status" value="1"/>
</dbReference>
<name>A0A371I7B6_MUCPR</name>
<comment type="caution">
    <text evidence="2">The sequence shown here is derived from an EMBL/GenBank/DDBJ whole genome shotgun (WGS) entry which is preliminary data.</text>
</comment>
<evidence type="ECO:0000313" key="2">
    <source>
        <dbReference type="EMBL" id="RDY10928.1"/>
    </source>
</evidence>
<accession>A0A371I7B6</accession>
<dbReference type="SUPFAM" id="SSF81383">
    <property type="entry name" value="F-box domain"/>
    <property type="match status" value="1"/>
</dbReference>
<dbReference type="EMBL" id="QJKJ01000746">
    <property type="protein sequence ID" value="RDY10928.1"/>
    <property type="molecule type" value="Genomic_DNA"/>
</dbReference>
<feature type="non-terminal residue" evidence="2">
    <location>
        <position position="1"/>
    </location>
</feature>
<dbReference type="CDD" id="cd22157">
    <property type="entry name" value="F-box_AtFBW1-like"/>
    <property type="match status" value="1"/>
</dbReference>
<organism evidence="2 3">
    <name type="scientific">Mucuna pruriens</name>
    <name type="common">Velvet bean</name>
    <name type="synonym">Dolichos pruriens</name>
    <dbReference type="NCBI Taxonomy" id="157652"/>
    <lineage>
        <taxon>Eukaryota</taxon>
        <taxon>Viridiplantae</taxon>
        <taxon>Streptophyta</taxon>
        <taxon>Embryophyta</taxon>
        <taxon>Tracheophyta</taxon>
        <taxon>Spermatophyta</taxon>
        <taxon>Magnoliopsida</taxon>
        <taxon>eudicotyledons</taxon>
        <taxon>Gunneridae</taxon>
        <taxon>Pentapetalae</taxon>
        <taxon>rosids</taxon>
        <taxon>fabids</taxon>
        <taxon>Fabales</taxon>
        <taxon>Fabaceae</taxon>
        <taxon>Papilionoideae</taxon>
        <taxon>50 kb inversion clade</taxon>
        <taxon>NPAAA clade</taxon>
        <taxon>indigoferoid/millettioid clade</taxon>
        <taxon>Phaseoleae</taxon>
        <taxon>Mucuna</taxon>
    </lineage>
</organism>
<dbReference type="PANTHER" id="PTHR31672">
    <property type="entry name" value="BNACNNG10540D PROTEIN"/>
    <property type="match status" value="1"/>
</dbReference>
<keyword evidence="3" id="KW-1185">Reference proteome</keyword>
<dbReference type="AlphaFoldDB" id="A0A371I7B6"/>
<reference evidence="2" key="1">
    <citation type="submission" date="2018-05" db="EMBL/GenBank/DDBJ databases">
        <title>Draft genome of Mucuna pruriens seed.</title>
        <authorList>
            <person name="Nnadi N.E."/>
            <person name="Vos R."/>
            <person name="Hasami M.H."/>
            <person name="Devisetty U.K."/>
            <person name="Aguiy J.C."/>
        </authorList>
    </citation>
    <scope>NUCLEOTIDE SEQUENCE [LARGE SCALE GENOMIC DNA]</scope>
    <source>
        <strain evidence="2">JCA_2017</strain>
    </source>
</reference>
<dbReference type="SMART" id="SM00256">
    <property type="entry name" value="FBOX"/>
    <property type="match status" value="1"/>
</dbReference>
<dbReference type="PANTHER" id="PTHR31672:SF13">
    <property type="entry name" value="F-BOX PROTEIN CPR30-LIKE"/>
    <property type="match status" value="1"/>
</dbReference>
<dbReference type="InterPro" id="IPR001810">
    <property type="entry name" value="F-box_dom"/>
</dbReference>
<gene>
    <name evidence="2" type="ORF">CR513_04473</name>
</gene>
<sequence length="253" mass="29655">MSQAQYLPVLPPELIVEVLSWVPVNHLMRFRCVCKTWKSIIFDPTFVKLQLKRSSKRTHILITAQEAFDDIDYHYGDTYSIPYPIDQLFENPYSINDEDIYYELKAIYWIIGSCNGLVCLGGHNTQDDFEEYWIRFWNPATRMRSKKSPFFRVNTCCQRFEPSTSMRFGFVYDDLSDIYKVVSIFLDCSSKKTEALAKTLSHLFQIEKRRNSKGPLQTLIKGDVEKSNCMLDLMDHELQHITLKVSITKMLIC</sequence>